<comment type="similarity">
    <text evidence="1">Belongs to the protein-tyrosine phosphatase family. Non-receptor class myotubularin subfamily.</text>
</comment>
<sequence length="393" mass="45724">MYGVHVQLSYILDSQKDFIVQDITWMSSLGNTKWLSLVAQCLDAAIEVVNTIDKDRKTVVLREEDSRIFACLISSLSQIMMDSNFRSRAGFQSLIQREWVMMGYPFQKHLGLVAKNVENEVPLFLLFLDCVWQLIQQFPSEFGFSETYLTTLWDSVQMGIFDTFLFDSCYQRKRFFADGKCLRKCLLPSVWNWNFQFSQEEQHFFNNPLYLMKHNLQLNQGILDAVKECRQSFINLSLNELYVKKLGNLYEEENGKYSNTKLQCLIPITRAPVIKLWSQCYLRWQTPCQIVGGGNPSQYLQQCLLVEEVIHLEHKLQSLKQKQQVRPRSDLIFSLAVDTPTDQALLNSTYLTSSFPFTPGVTHKTQQQMMNMPISVYLQNSAIGYDYDNEDDD</sequence>
<comment type="caution">
    <text evidence="3">The sequence shown here is derived from an EMBL/GenBank/DDBJ whole genome shotgun (WGS) entry which is preliminary data.</text>
</comment>
<dbReference type="SUPFAM" id="SSF52799">
    <property type="entry name" value="(Phosphotyrosine protein) phosphatases II"/>
    <property type="match status" value="1"/>
</dbReference>
<dbReference type="InterPro" id="IPR022587">
    <property type="entry name" value="MTMR12-like_C"/>
</dbReference>
<gene>
    <name evidence="3" type="ORF">KUTeg_018012</name>
</gene>
<evidence type="ECO:0000259" key="2">
    <source>
        <dbReference type="PROSITE" id="PS51339"/>
    </source>
</evidence>
<evidence type="ECO:0000313" key="3">
    <source>
        <dbReference type="EMBL" id="KAJ8304429.1"/>
    </source>
</evidence>
<evidence type="ECO:0000313" key="4">
    <source>
        <dbReference type="Proteomes" id="UP001217089"/>
    </source>
</evidence>
<dbReference type="Pfam" id="PF06602">
    <property type="entry name" value="Myotub-related"/>
    <property type="match status" value="1"/>
</dbReference>
<accession>A0ABQ9EGL0</accession>
<dbReference type="Proteomes" id="UP001217089">
    <property type="component" value="Unassembled WGS sequence"/>
</dbReference>
<protein>
    <recommendedName>
        <fullName evidence="2">Myotubularin phosphatase domain-containing protein</fullName>
    </recommendedName>
</protein>
<organism evidence="3 4">
    <name type="scientific">Tegillarca granosa</name>
    <name type="common">Malaysian cockle</name>
    <name type="synonym">Anadara granosa</name>
    <dbReference type="NCBI Taxonomy" id="220873"/>
    <lineage>
        <taxon>Eukaryota</taxon>
        <taxon>Metazoa</taxon>
        <taxon>Spiralia</taxon>
        <taxon>Lophotrochozoa</taxon>
        <taxon>Mollusca</taxon>
        <taxon>Bivalvia</taxon>
        <taxon>Autobranchia</taxon>
        <taxon>Pteriomorphia</taxon>
        <taxon>Arcoida</taxon>
        <taxon>Arcoidea</taxon>
        <taxon>Arcidae</taxon>
        <taxon>Tegillarca</taxon>
    </lineage>
</organism>
<name>A0ABQ9EGL0_TEGGR</name>
<dbReference type="InterPro" id="IPR029021">
    <property type="entry name" value="Prot-tyrosine_phosphatase-like"/>
</dbReference>
<dbReference type="InterPro" id="IPR030564">
    <property type="entry name" value="Myotubularin"/>
</dbReference>
<reference evidence="3 4" key="1">
    <citation type="submission" date="2022-12" db="EMBL/GenBank/DDBJ databases">
        <title>Chromosome-level genome of Tegillarca granosa.</title>
        <authorList>
            <person name="Kim J."/>
        </authorList>
    </citation>
    <scope>NUCLEOTIDE SEQUENCE [LARGE SCALE GENOMIC DNA]</scope>
    <source>
        <strain evidence="3">Teg-2019</strain>
        <tissue evidence="3">Adductor muscle</tissue>
    </source>
</reference>
<dbReference type="PANTHER" id="PTHR10807">
    <property type="entry name" value="MYOTUBULARIN-RELATED"/>
    <property type="match status" value="1"/>
</dbReference>
<dbReference type="InterPro" id="IPR010569">
    <property type="entry name" value="Myotubularin-like_Pase_dom"/>
</dbReference>
<dbReference type="Pfam" id="PF12578">
    <property type="entry name" value="3-PAP"/>
    <property type="match status" value="1"/>
</dbReference>
<dbReference type="PROSITE" id="PS51339">
    <property type="entry name" value="PPASE_MYOTUBULARIN"/>
    <property type="match status" value="1"/>
</dbReference>
<proteinExistence type="inferred from homology"/>
<dbReference type="PANTHER" id="PTHR10807:SF110">
    <property type="entry name" value="FI17948P1"/>
    <property type="match status" value="1"/>
</dbReference>
<feature type="domain" description="Myotubularin phosphatase" evidence="2">
    <location>
        <begin position="1"/>
        <end position="281"/>
    </location>
</feature>
<evidence type="ECO:0000256" key="1">
    <source>
        <dbReference type="ARBA" id="ARBA00007471"/>
    </source>
</evidence>
<dbReference type="EMBL" id="JARBDR010000903">
    <property type="protein sequence ID" value="KAJ8304429.1"/>
    <property type="molecule type" value="Genomic_DNA"/>
</dbReference>
<keyword evidence="4" id="KW-1185">Reference proteome</keyword>